<organism evidence="1">
    <name type="scientific">Tanacetum cinerariifolium</name>
    <name type="common">Dalmatian daisy</name>
    <name type="synonym">Chrysanthemum cinerariifolium</name>
    <dbReference type="NCBI Taxonomy" id="118510"/>
    <lineage>
        <taxon>Eukaryota</taxon>
        <taxon>Viridiplantae</taxon>
        <taxon>Streptophyta</taxon>
        <taxon>Embryophyta</taxon>
        <taxon>Tracheophyta</taxon>
        <taxon>Spermatophyta</taxon>
        <taxon>Magnoliopsida</taxon>
        <taxon>eudicotyledons</taxon>
        <taxon>Gunneridae</taxon>
        <taxon>Pentapetalae</taxon>
        <taxon>asterids</taxon>
        <taxon>campanulids</taxon>
        <taxon>Asterales</taxon>
        <taxon>Asteraceae</taxon>
        <taxon>Asteroideae</taxon>
        <taxon>Anthemideae</taxon>
        <taxon>Anthemidinae</taxon>
        <taxon>Tanacetum</taxon>
    </lineage>
</organism>
<accession>A0A6L2MXI0</accession>
<proteinExistence type="predicted"/>
<reference evidence="1" key="1">
    <citation type="journal article" date="2019" name="Sci. Rep.">
        <title>Draft genome of Tanacetum cinerariifolium, the natural source of mosquito coil.</title>
        <authorList>
            <person name="Yamashiro T."/>
            <person name="Shiraishi A."/>
            <person name="Satake H."/>
            <person name="Nakayama K."/>
        </authorList>
    </citation>
    <scope>NUCLEOTIDE SEQUENCE</scope>
</reference>
<gene>
    <name evidence="1" type="ORF">Tci_049470</name>
</gene>
<name>A0A6L2MXI0_TANCI</name>
<comment type="caution">
    <text evidence="1">The sequence shown here is derived from an EMBL/GenBank/DDBJ whole genome shotgun (WGS) entry which is preliminary data.</text>
</comment>
<sequence length="196" mass="23054">MICSLSHTINEIKALVEKLIDKDIVRQKAITELAAQFDNTSKAKEDLRKAYEKCNDISQENRALIDTYLKKEFYKDYEMQIALSNIIHFHINTMANEQNEVRYAIIRRLRTEQEKELQLVNNFLGEMTRYLFQKLSRAEEETRVRSLPLEQPLNSYVMHILLTTSESDMHITTALVVAIKEVPRCIDEKQELINNY</sequence>
<dbReference type="AlphaFoldDB" id="A0A6L2MXI0"/>
<evidence type="ECO:0000313" key="1">
    <source>
        <dbReference type="EMBL" id="GEU77492.1"/>
    </source>
</evidence>
<dbReference type="EMBL" id="BKCJ010007485">
    <property type="protein sequence ID" value="GEU77492.1"/>
    <property type="molecule type" value="Genomic_DNA"/>
</dbReference>
<protein>
    <submittedName>
        <fullName evidence="1">Uncharacterized protein</fullName>
    </submittedName>
</protein>